<keyword evidence="2 5" id="KW-0378">Hydrolase</keyword>
<dbReference type="Pfam" id="PF13361">
    <property type="entry name" value="UvrD_C"/>
    <property type="match status" value="1"/>
</dbReference>
<evidence type="ECO:0000256" key="3">
    <source>
        <dbReference type="ARBA" id="ARBA00022806"/>
    </source>
</evidence>
<dbReference type="InterPro" id="IPR027417">
    <property type="entry name" value="P-loop_NTPase"/>
</dbReference>
<evidence type="ECO:0000256" key="4">
    <source>
        <dbReference type="ARBA" id="ARBA00022840"/>
    </source>
</evidence>
<feature type="domain" description="UvrD-like helicase ATP-binding" evidence="6">
    <location>
        <begin position="510"/>
        <end position="897"/>
    </location>
</feature>
<dbReference type="PANTHER" id="PTHR21529:SF4">
    <property type="entry name" value="TPR AND ANKYRIN REPEAT-CONTAINING PROTEIN 1"/>
    <property type="match status" value="1"/>
</dbReference>
<reference evidence="7 8" key="1">
    <citation type="submission" date="2014-04" db="EMBL/GenBank/DDBJ databases">
        <authorList>
            <consortium name="DOE Joint Genome Institute"/>
            <person name="Kuo A."/>
            <person name="Kohler A."/>
            <person name="Nagy L.G."/>
            <person name="Floudas D."/>
            <person name="Copeland A."/>
            <person name="Barry K.W."/>
            <person name="Cichocki N."/>
            <person name="Veneault-Fourrey C."/>
            <person name="LaButti K."/>
            <person name="Lindquist E.A."/>
            <person name="Lipzen A."/>
            <person name="Lundell T."/>
            <person name="Morin E."/>
            <person name="Murat C."/>
            <person name="Sun H."/>
            <person name="Tunlid A."/>
            <person name="Henrissat B."/>
            <person name="Grigoriev I.V."/>
            <person name="Hibbett D.S."/>
            <person name="Martin F."/>
            <person name="Nordberg H.P."/>
            <person name="Cantor M.N."/>
            <person name="Hua S.X."/>
        </authorList>
    </citation>
    <scope>NUCLEOTIDE SEQUENCE [LARGE SCALE GENOMIC DNA]</scope>
    <source>
        <strain evidence="7 8">LaAM-08-1</strain>
    </source>
</reference>
<feature type="binding site" evidence="5">
    <location>
        <begin position="531"/>
        <end position="538"/>
    </location>
    <ligand>
        <name>ATP</name>
        <dbReference type="ChEBI" id="CHEBI:30616"/>
    </ligand>
</feature>
<keyword evidence="3 5" id="KW-0347">Helicase</keyword>
<evidence type="ECO:0000256" key="1">
    <source>
        <dbReference type="ARBA" id="ARBA00022741"/>
    </source>
</evidence>
<evidence type="ECO:0000256" key="2">
    <source>
        <dbReference type="ARBA" id="ARBA00022801"/>
    </source>
</evidence>
<dbReference type="Proteomes" id="UP000054477">
    <property type="component" value="Unassembled WGS sequence"/>
</dbReference>
<dbReference type="GO" id="GO:0005524">
    <property type="term" value="F:ATP binding"/>
    <property type="evidence" value="ECO:0007669"/>
    <property type="project" value="UniProtKB-UniRule"/>
</dbReference>
<dbReference type="OrthoDB" id="3156807at2759"/>
<reference evidence="8" key="2">
    <citation type="submission" date="2015-01" db="EMBL/GenBank/DDBJ databases">
        <title>Evolutionary Origins and Diversification of the Mycorrhizal Mutualists.</title>
        <authorList>
            <consortium name="DOE Joint Genome Institute"/>
            <consortium name="Mycorrhizal Genomics Consortium"/>
            <person name="Kohler A."/>
            <person name="Kuo A."/>
            <person name="Nagy L.G."/>
            <person name="Floudas D."/>
            <person name="Copeland A."/>
            <person name="Barry K.W."/>
            <person name="Cichocki N."/>
            <person name="Veneault-Fourrey C."/>
            <person name="LaButti K."/>
            <person name="Lindquist E.A."/>
            <person name="Lipzen A."/>
            <person name="Lundell T."/>
            <person name="Morin E."/>
            <person name="Murat C."/>
            <person name="Riley R."/>
            <person name="Ohm R."/>
            <person name="Sun H."/>
            <person name="Tunlid A."/>
            <person name="Henrissat B."/>
            <person name="Grigoriev I.V."/>
            <person name="Hibbett D.S."/>
            <person name="Martin F."/>
        </authorList>
    </citation>
    <scope>NUCLEOTIDE SEQUENCE [LARGE SCALE GENOMIC DNA]</scope>
    <source>
        <strain evidence="8">LaAM-08-1</strain>
    </source>
</reference>
<protein>
    <recommendedName>
        <fullName evidence="6">UvrD-like helicase ATP-binding domain-containing protein</fullName>
    </recommendedName>
</protein>
<accession>A0A0C9XKY7</accession>
<organism evidence="7 8">
    <name type="scientific">Laccaria amethystina LaAM-08-1</name>
    <dbReference type="NCBI Taxonomy" id="1095629"/>
    <lineage>
        <taxon>Eukaryota</taxon>
        <taxon>Fungi</taxon>
        <taxon>Dikarya</taxon>
        <taxon>Basidiomycota</taxon>
        <taxon>Agaricomycotina</taxon>
        <taxon>Agaricomycetes</taxon>
        <taxon>Agaricomycetidae</taxon>
        <taxon>Agaricales</taxon>
        <taxon>Agaricineae</taxon>
        <taxon>Hydnangiaceae</taxon>
        <taxon>Laccaria</taxon>
    </lineage>
</organism>
<keyword evidence="4 5" id="KW-0067">ATP-binding</keyword>
<dbReference type="InterPro" id="IPR014016">
    <property type="entry name" value="UvrD-like_ATP-bd"/>
</dbReference>
<name>A0A0C9XKY7_9AGAR</name>
<proteinExistence type="predicted"/>
<evidence type="ECO:0000259" key="6">
    <source>
        <dbReference type="PROSITE" id="PS51198"/>
    </source>
</evidence>
<dbReference type="HOGENOM" id="CLU_001378_0_0_1"/>
<dbReference type="EMBL" id="KN838673">
    <property type="protein sequence ID" value="KIJ98251.1"/>
    <property type="molecule type" value="Genomic_DNA"/>
</dbReference>
<dbReference type="PANTHER" id="PTHR21529">
    <property type="entry name" value="MAMMARY TURMOR VIRUS RECEPTOR HOMOLOG 1, 2 MTVR1, 2"/>
    <property type="match status" value="1"/>
</dbReference>
<dbReference type="GO" id="GO:0004386">
    <property type="term" value="F:helicase activity"/>
    <property type="evidence" value="ECO:0007669"/>
    <property type="project" value="UniProtKB-UniRule"/>
</dbReference>
<dbReference type="Gene3D" id="3.40.50.300">
    <property type="entry name" value="P-loop containing nucleotide triphosphate hydrolases"/>
    <property type="match status" value="2"/>
</dbReference>
<evidence type="ECO:0000313" key="7">
    <source>
        <dbReference type="EMBL" id="KIJ98251.1"/>
    </source>
</evidence>
<evidence type="ECO:0000313" key="8">
    <source>
        <dbReference type="Proteomes" id="UP000054477"/>
    </source>
</evidence>
<dbReference type="PROSITE" id="PS51198">
    <property type="entry name" value="UVRD_HELICASE_ATP_BIND"/>
    <property type="match status" value="1"/>
</dbReference>
<dbReference type="SUPFAM" id="SSF52540">
    <property type="entry name" value="P-loop containing nucleoside triphosphate hydrolases"/>
    <property type="match status" value="1"/>
</dbReference>
<dbReference type="InterPro" id="IPR039904">
    <property type="entry name" value="TRANK1"/>
</dbReference>
<evidence type="ECO:0000256" key="5">
    <source>
        <dbReference type="PROSITE-ProRule" id="PRU00560"/>
    </source>
</evidence>
<dbReference type="GO" id="GO:0016787">
    <property type="term" value="F:hydrolase activity"/>
    <property type="evidence" value="ECO:0007669"/>
    <property type="project" value="UniProtKB-UniRule"/>
</dbReference>
<gene>
    <name evidence="7" type="ORF">K443DRAFT_9301</name>
</gene>
<dbReference type="InterPro" id="IPR014017">
    <property type="entry name" value="DNA_helicase_UvrD-like_C"/>
</dbReference>
<keyword evidence="8" id="KW-1185">Reference proteome</keyword>
<dbReference type="STRING" id="1095629.A0A0C9XKY7"/>
<keyword evidence="1 5" id="KW-0547">Nucleotide-binding</keyword>
<sequence>MSTPRKKSFSTNLFSPDNITSVEDIENALFELQSIFTEQNYEHVLDELLQTPFLIELVLSDLSSLSVKTWLLEKFPTSPTSFISSFTCQLLLKLSTFFVFPPISFSPEVLDLMREFHATVRHAPAVLHDLFAMSFADEGQHEEAKGLSKSSRGMSKSQWKSKAEKRAAIRQISVDPKPFAALALTIPSTSKERDDTMSDLLVRLKTILELYFENISLPAISQHLKEALVPKEQPPELKIITDLATPPKVSSSAQIATTDSAYPQSLKTFAISPIRQTTSLTLHRSAHYFDSVEGFGEWVVYISTAADGHLRQYRRRDKKVFEIIVKKIRELSNGRFSDDNQKRLSGPTTQVPIFEAKMVRDLRLVYQIDCVCVPSSSEETEQQGEAMFASLIPISPSFFHPVLKIWGIFTHAQLNKHPWDSLSRLLNNKGKTYQSRCQYRRRPHKAGDSVYSPASWPILEDAETSHDVSVPDLPPDELGQLHSTFVLEKFITFSKELLFSMLADLDVSFPFQVSPHERAIVEYPFSCYVLGRSGTGKTTTMLFKMLRVERTYQLCTERAIKPRQVFVTKSRLLAAKVGEYFEKLLNSLATGSCSPQELKQLAKVKQTQAQLDHLVALDDIPDWRSDLPSKYSDLEDRHFPLFVTFDQLCSMLEASQFEKVDNDNEHSWHGSQPMRVGFQTQNRAPSEAFLRSGERITFKRFRSEYWTHFPQSLTKGLDAALVFNEIMGIICGSEQTASTSRGFMDRPSYENLSCRTHPTFAEQRTTIYDIFLHYRQKKIDLGDKDAAERTHTIIAGFGQHGVPGRKLDHLYVDEAQDNLLVDALLLRSICGNPNGLFWAGDTAQAISIGSSFRFDDLKAFLFRVEKQRESRISSSHIRHLIQEPPKTFQLSVNYRSHGGIVNCAHSLVDLISRFWPYSIDILSPEKGIVDGVKPTFFSGGNTSTPDHRQFRFQETIDTVIEFGAHQCILVRDEAARERLHSQVGPIGIILTLYESKGLEFNDVVLYNFFHDSTLDVSQWRVILNAVDLGVPVPDFDEMRHAPICSELKFLYVAITRARNNLWIADSSLKAHPMKVFWTSRNLIINSASEFHFTDLAVESSPEEWGARAKDFFDREQFAQARRAYEKASLPRAAAVANAYHLREIARNCSAGPSRALLERRMNAFTNAAEAFLSCAGEAVQTPEDYYRAAAGCFEKAGDSPAGASIYLAKAARTYILAKCFTNAAQLFKKAGMFDEAIEIITKYSGKVEEKVAAQIKDVARLRYFTAKEFEKAHKLFGTVEEELEYLDDRNLDGAQIELLVSHGRVADAAELHLSEGRTIEALELFLKDKGDPNQSIQRAIYCILQGLWREFSLGIRKSSNDVVIKFFSYAGSIDQSLLNQNERDEMELFKTISSGTFKSLFSLADRFFKRQNLSAALLSLDHHFSVPPALQNMDLDSLTATLQPFSLYAQQLHDAAFYADPRTNGHVWKVLGLRPHGQVAFVVPHGTFLHTKVTPVAGFTVEGSKDLIVSIEKLPQIVRGALSERLLERVKRQNDMCRGARSLFPCPRHVILGGCFKSNCTQDHIEPNPVWYNTWIQAHIYQILIYQTINRDDLNYPSDLRNSQRAFWIGKLYDALNPPVYQLGTTSSLKQGFSDGFRAGFQVIIDWIRELTYNLEFSSNTETQFLTQVMQTADLSFTLNRGEASLYLYRSKFTTATTPPQYLRKPDDQNSLLELLSSYQNNKSWSVLVGTLFFRQVMQNQLPVEIGVLCTYIEHLCALTVVFNRAQRTGGLHNVTLPRSWLSKVLANFSPDEAADKTINFWLFPSILGDLIKVIYTGIGAEHLLFGPELRQLTGEGIPIRNMFIARLYRVLALLGYNIGVTNFRLQIWRISNAMHRFGHPPFSSLYKRYIDARGWGGISSAVRESMQGSALDEMVNLQHATRIALPIQGHRGLRRIVYSVVEDIPALLQSGFELASSISDGPEHTLDVVSEPINEGNEDDMADPIDDDVYEDPAEYDADPNVVIEDISQEVASTPSAEELHAACILQRAFRRCLTRQKERKKHRLSGRCLHFFAMCLDVVKKDKWERSRYKFYFLGPLPHVLACLHAAQAAVLAKKEETKKLLRGGDIKSEALDDLNSQLTLIVDAHKELKRMFKTLEPSAEVHRRHDLTSFKVHISQAVNLLRTLPFKGAQDPQLYLDIAYKSVRDPVRKSVKKEKKPQLNLDDEDVMFLDYA</sequence>